<keyword evidence="3" id="KW-1185">Reference proteome</keyword>
<dbReference type="PROSITE" id="PS51186">
    <property type="entry name" value="GNAT"/>
    <property type="match status" value="1"/>
</dbReference>
<protein>
    <submittedName>
        <fullName evidence="2">GNAT family N-acetyltransferase</fullName>
        <ecNumber evidence="2">2.3.1.-</ecNumber>
    </submittedName>
</protein>
<dbReference type="InterPro" id="IPR016181">
    <property type="entry name" value="Acyl_CoA_acyltransferase"/>
</dbReference>
<evidence type="ECO:0000313" key="2">
    <source>
        <dbReference type="EMBL" id="MBU9728965.1"/>
    </source>
</evidence>
<comment type="caution">
    <text evidence="2">The sequence shown here is derived from an EMBL/GenBank/DDBJ whole genome shotgun (WGS) entry which is preliminary data.</text>
</comment>
<dbReference type="SUPFAM" id="SSF55718">
    <property type="entry name" value="SCP-like"/>
    <property type="match status" value="1"/>
</dbReference>
<dbReference type="Pfam" id="PF13527">
    <property type="entry name" value="Acetyltransf_9"/>
    <property type="match status" value="1"/>
</dbReference>
<evidence type="ECO:0000313" key="3">
    <source>
        <dbReference type="Proteomes" id="UP001314681"/>
    </source>
</evidence>
<keyword evidence="2" id="KW-0012">Acyltransferase</keyword>
<dbReference type="RefSeq" id="WP_238727543.1">
    <property type="nucleotide sequence ID" value="NZ_JAHQCX010000026.1"/>
</dbReference>
<sequence>MQIRYLEQKEKTATRTLYESAFPSDGKGFVDYYYQEKVRDNRILILEEDGHIRSMLHLNPYAVSVRDRCYPSEYIVAVATDAAYRHRGYMRRLLERMLLDMNREGKPFVYLMPAAEEIYLPFGFRTVSAQVSCEPVPIGESAIRTREAASEDISRLVAFDEKYLLPCYDVLTVRDAAYYDRLLAEQKSEGGCIRIFEQGSTIIGHVICDRVKGEICREEGQMERNVKETYRDPVFMPGHAGIMSVTAKEAPPLIMIRITSLERILEPITSARPVELVLEVDDPVISENAGIFRWSLSSDGSSVQACKEPPEWKVTIEELGEFLFGVKKAEEWGAEPVSRKLRSIQPFCSMYIQEIV</sequence>
<dbReference type="SUPFAM" id="SSF55729">
    <property type="entry name" value="Acyl-CoA N-acyltransferases (Nat)"/>
    <property type="match status" value="1"/>
</dbReference>
<name>A0ABS6KEM6_9FIRM</name>
<dbReference type="InterPro" id="IPR025559">
    <property type="entry name" value="Eis_dom"/>
</dbReference>
<dbReference type="EMBL" id="JAHQCX010000026">
    <property type="protein sequence ID" value="MBU9728965.1"/>
    <property type="molecule type" value="Genomic_DNA"/>
</dbReference>
<organism evidence="2 3">
    <name type="scientific">Diplocloster modestus</name>
    <dbReference type="NCBI Taxonomy" id="2850322"/>
    <lineage>
        <taxon>Bacteria</taxon>
        <taxon>Bacillati</taxon>
        <taxon>Bacillota</taxon>
        <taxon>Clostridia</taxon>
        <taxon>Lachnospirales</taxon>
        <taxon>Lachnospiraceae</taxon>
        <taxon>Diplocloster</taxon>
    </lineage>
</organism>
<evidence type="ECO:0000259" key="1">
    <source>
        <dbReference type="PROSITE" id="PS51186"/>
    </source>
</evidence>
<dbReference type="InterPro" id="IPR000182">
    <property type="entry name" value="GNAT_dom"/>
</dbReference>
<dbReference type="CDD" id="cd04301">
    <property type="entry name" value="NAT_SF"/>
    <property type="match status" value="1"/>
</dbReference>
<dbReference type="Pfam" id="PF13530">
    <property type="entry name" value="SCP2_2"/>
    <property type="match status" value="1"/>
</dbReference>
<dbReference type="Proteomes" id="UP001314681">
    <property type="component" value="Unassembled WGS sequence"/>
</dbReference>
<reference evidence="2 3" key="1">
    <citation type="submission" date="2021-06" db="EMBL/GenBank/DDBJ databases">
        <title>Description of novel taxa of the family Lachnospiraceae.</title>
        <authorList>
            <person name="Chaplin A.V."/>
            <person name="Sokolova S.R."/>
            <person name="Pikina A.P."/>
            <person name="Korzhanova M."/>
            <person name="Belova V."/>
            <person name="Korostin D."/>
            <person name="Efimov B.A."/>
        </authorList>
    </citation>
    <scope>NUCLEOTIDE SEQUENCE [LARGE SCALE GENOMIC DNA]</scope>
    <source>
        <strain evidence="2 3">ASD4241</strain>
    </source>
</reference>
<dbReference type="GO" id="GO:0016746">
    <property type="term" value="F:acyltransferase activity"/>
    <property type="evidence" value="ECO:0007669"/>
    <property type="project" value="UniProtKB-KW"/>
</dbReference>
<dbReference type="PANTHER" id="PTHR37817">
    <property type="entry name" value="N-ACETYLTRANSFERASE EIS"/>
    <property type="match status" value="1"/>
</dbReference>
<gene>
    <name evidence="2" type="ORF">KTH90_23525</name>
</gene>
<feature type="domain" description="N-acetyltransferase" evidence="1">
    <location>
        <begin position="1"/>
        <end position="147"/>
    </location>
</feature>
<dbReference type="EC" id="2.3.1.-" evidence="2"/>
<dbReference type="Gene3D" id="3.30.1050.10">
    <property type="entry name" value="SCP2 sterol-binding domain"/>
    <property type="match status" value="1"/>
</dbReference>
<accession>A0ABS6KEM6</accession>
<dbReference type="Gene3D" id="3.40.630.30">
    <property type="match status" value="1"/>
</dbReference>
<proteinExistence type="predicted"/>
<keyword evidence="2" id="KW-0808">Transferase</keyword>
<dbReference type="InterPro" id="IPR051554">
    <property type="entry name" value="Acetyltransferase_Eis"/>
</dbReference>
<dbReference type="PANTHER" id="PTHR37817:SF1">
    <property type="entry name" value="N-ACETYLTRANSFERASE EIS"/>
    <property type="match status" value="1"/>
</dbReference>
<dbReference type="InterPro" id="IPR036527">
    <property type="entry name" value="SCP2_sterol-bd_dom_sf"/>
</dbReference>